<dbReference type="AlphaFoldDB" id="A0A0B0PAI2"/>
<protein>
    <submittedName>
        <fullName evidence="1">Uncharacterized protein</fullName>
    </submittedName>
</protein>
<reference evidence="2" key="1">
    <citation type="submission" date="2014-09" db="EMBL/GenBank/DDBJ databases">
        <authorList>
            <person name="Mudge J."/>
            <person name="Ramaraj T."/>
            <person name="Lindquist I.E."/>
            <person name="Bharti A.K."/>
            <person name="Sundararajan A."/>
            <person name="Cameron C.T."/>
            <person name="Woodward J.E."/>
            <person name="May G.D."/>
            <person name="Brubaker C."/>
            <person name="Broadhvest J."/>
            <person name="Wilkins T.A."/>
        </authorList>
    </citation>
    <scope>NUCLEOTIDE SEQUENCE</scope>
    <source>
        <strain evidence="2">cv. AKA8401</strain>
    </source>
</reference>
<gene>
    <name evidence="1" type="ORF">F383_28253</name>
</gene>
<evidence type="ECO:0000313" key="1">
    <source>
        <dbReference type="EMBL" id="KHG21309.1"/>
    </source>
</evidence>
<keyword evidence="2" id="KW-1185">Reference proteome</keyword>
<sequence>MQMTIYSPTTGLEVRKGLGSGSQCVMICLEISISYITLCRLEVDKGLRSSSH</sequence>
<dbReference type="EMBL" id="KN418129">
    <property type="protein sequence ID" value="KHG21309.1"/>
    <property type="molecule type" value="Genomic_DNA"/>
</dbReference>
<dbReference type="Proteomes" id="UP000032142">
    <property type="component" value="Unassembled WGS sequence"/>
</dbReference>
<accession>A0A0B0PAI2</accession>
<organism evidence="1 2">
    <name type="scientific">Gossypium arboreum</name>
    <name type="common">Tree cotton</name>
    <name type="synonym">Gossypium nanking</name>
    <dbReference type="NCBI Taxonomy" id="29729"/>
    <lineage>
        <taxon>Eukaryota</taxon>
        <taxon>Viridiplantae</taxon>
        <taxon>Streptophyta</taxon>
        <taxon>Embryophyta</taxon>
        <taxon>Tracheophyta</taxon>
        <taxon>Spermatophyta</taxon>
        <taxon>Magnoliopsida</taxon>
        <taxon>eudicotyledons</taxon>
        <taxon>Gunneridae</taxon>
        <taxon>Pentapetalae</taxon>
        <taxon>rosids</taxon>
        <taxon>malvids</taxon>
        <taxon>Malvales</taxon>
        <taxon>Malvaceae</taxon>
        <taxon>Malvoideae</taxon>
        <taxon>Gossypium</taxon>
    </lineage>
</organism>
<proteinExistence type="predicted"/>
<name>A0A0B0PAI2_GOSAR</name>
<evidence type="ECO:0000313" key="2">
    <source>
        <dbReference type="Proteomes" id="UP000032142"/>
    </source>
</evidence>